<dbReference type="SMART" id="SM00487">
    <property type="entry name" value="DEXDc"/>
    <property type="match status" value="1"/>
</dbReference>
<keyword evidence="7" id="KW-0347">Helicase</keyword>
<dbReference type="PROSITE" id="PS51327">
    <property type="entry name" value="DICER_DSRBF"/>
    <property type="match status" value="1"/>
</dbReference>
<dbReference type="FunFam" id="3.40.50.300:FF:000628">
    <property type="entry name" value="Endoribonuclease Dicer"/>
    <property type="match status" value="1"/>
</dbReference>
<evidence type="ECO:0000256" key="5">
    <source>
        <dbReference type="ARBA" id="ARBA00022741"/>
    </source>
</evidence>
<dbReference type="Gene3D" id="3.30.160.380">
    <property type="entry name" value="Dicer dimerisation domain"/>
    <property type="match status" value="1"/>
</dbReference>
<keyword evidence="9 12" id="KW-0694">RNA-binding</keyword>
<dbReference type="SMART" id="SM00490">
    <property type="entry name" value="HELICc"/>
    <property type="match status" value="1"/>
</dbReference>
<evidence type="ECO:0000259" key="14">
    <source>
        <dbReference type="PROSITE" id="PS50142"/>
    </source>
</evidence>
<dbReference type="InterPro" id="IPR005034">
    <property type="entry name" value="Dicer_dimerisation"/>
</dbReference>
<keyword evidence="4" id="KW-0540">Nuclease</keyword>
<dbReference type="HOGENOM" id="CLU_000907_4_4_1"/>
<dbReference type="InterPro" id="IPR001650">
    <property type="entry name" value="Helicase_C-like"/>
</dbReference>
<dbReference type="STRING" id="7244.B4LIJ4"/>
<dbReference type="GO" id="GO:0030422">
    <property type="term" value="P:siRNA processing"/>
    <property type="evidence" value="ECO:0007669"/>
    <property type="project" value="InterPro"/>
</dbReference>
<dbReference type="InParanoid" id="B4LIJ4"/>
<dbReference type="SMR" id="B4LIJ4"/>
<feature type="domain" description="Helicase ATP-binding" evidence="16">
    <location>
        <begin position="15"/>
        <end position="194"/>
    </location>
</feature>
<dbReference type="Gene3D" id="1.10.1520.10">
    <property type="entry name" value="Ribonuclease III domain"/>
    <property type="match status" value="2"/>
</dbReference>
<dbReference type="InterPro" id="IPR000999">
    <property type="entry name" value="RNase_III_dom"/>
</dbReference>
<evidence type="ECO:0000313" key="20">
    <source>
        <dbReference type="Proteomes" id="UP000008792"/>
    </source>
</evidence>
<dbReference type="GO" id="GO:0004525">
    <property type="term" value="F:ribonuclease III activity"/>
    <property type="evidence" value="ECO:0007669"/>
    <property type="project" value="UniProtKB-EC"/>
</dbReference>
<dbReference type="CDD" id="cd18034">
    <property type="entry name" value="DEXHc_dicer"/>
    <property type="match status" value="1"/>
</dbReference>
<evidence type="ECO:0000256" key="8">
    <source>
        <dbReference type="ARBA" id="ARBA00022840"/>
    </source>
</evidence>
<dbReference type="InterPro" id="IPR048513">
    <property type="entry name" value="Dicer_PBD"/>
</dbReference>
<evidence type="ECO:0000256" key="3">
    <source>
        <dbReference type="ARBA" id="ARBA00012177"/>
    </source>
</evidence>
<evidence type="ECO:0000256" key="11">
    <source>
        <dbReference type="ARBA" id="ARBA00035116"/>
    </source>
</evidence>
<dbReference type="PROSITE" id="PS50137">
    <property type="entry name" value="DS_RBD"/>
    <property type="match status" value="1"/>
</dbReference>
<keyword evidence="5" id="KW-0547">Nucleotide-binding</keyword>
<dbReference type="GO" id="GO:0031054">
    <property type="term" value="P:pre-miRNA processing"/>
    <property type="evidence" value="ECO:0007669"/>
    <property type="project" value="InterPro"/>
</dbReference>
<dbReference type="Proteomes" id="UP000008792">
    <property type="component" value="Unassembled WGS sequence"/>
</dbReference>
<dbReference type="EC" id="3.1.26.3" evidence="3"/>
<feature type="domain" description="Dicer dsRNA-binding fold" evidence="18">
    <location>
        <begin position="574"/>
        <end position="675"/>
    </location>
</feature>
<dbReference type="Pfam" id="PF20932">
    <property type="entry name" value="Dicer_dsRBD"/>
    <property type="match status" value="1"/>
</dbReference>
<dbReference type="PANTHER" id="PTHR14950:SF36">
    <property type="entry name" value="ENDORIBONUCLEASE DCR-2"/>
    <property type="match status" value="1"/>
</dbReference>
<keyword evidence="8" id="KW-0067">ATP-binding</keyword>
<dbReference type="PANTHER" id="PTHR14950">
    <property type="entry name" value="DICER-RELATED"/>
    <property type="match status" value="1"/>
</dbReference>
<comment type="catalytic activity">
    <reaction evidence="1">
        <text>Endonucleolytic cleavage to 5'-phosphomonoester.</text>
        <dbReference type="EC" id="3.1.26.3"/>
    </reaction>
</comment>
<proteinExistence type="inferred from homology"/>
<evidence type="ECO:0000259" key="15">
    <source>
        <dbReference type="PROSITE" id="PS50821"/>
    </source>
</evidence>
<dbReference type="KEGG" id="dvi:6625050"/>
<dbReference type="FunCoup" id="B4LIJ4">
    <property type="interactions" value="134"/>
</dbReference>
<evidence type="ECO:0000256" key="12">
    <source>
        <dbReference type="PROSITE-ProRule" id="PRU00657"/>
    </source>
</evidence>
<dbReference type="GO" id="GO:0005524">
    <property type="term" value="F:ATP binding"/>
    <property type="evidence" value="ECO:0007669"/>
    <property type="project" value="UniProtKB-KW"/>
</dbReference>
<dbReference type="SMART" id="SM00535">
    <property type="entry name" value="RIBOc"/>
    <property type="match status" value="2"/>
</dbReference>
<dbReference type="SUPFAM" id="SSF54768">
    <property type="entry name" value="dsRNA-binding domain-like"/>
    <property type="match status" value="1"/>
</dbReference>
<evidence type="ECO:0000256" key="2">
    <source>
        <dbReference type="ARBA" id="ARBA00001946"/>
    </source>
</evidence>
<comment type="cofactor">
    <cofactor evidence="2">
        <name>Mg(2+)</name>
        <dbReference type="ChEBI" id="CHEBI:18420"/>
    </cofactor>
</comment>
<dbReference type="Gene3D" id="3.40.50.300">
    <property type="entry name" value="P-loop containing nucleotide triphosphate hydrolases"/>
    <property type="match status" value="2"/>
</dbReference>
<dbReference type="Pfam" id="PF02170">
    <property type="entry name" value="PAZ"/>
    <property type="match status" value="1"/>
</dbReference>
<dbReference type="Gene3D" id="3.30.160.20">
    <property type="match status" value="1"/>
</dbReference>
<evidence type="ECO:0000256" key="9">
    <source>
        <dbReference type="ARBA" id="ARBA00022884"/>
    </source>
</evidence>
<keyword evidence="10" id="KW-0943">RNA-mediated gene silencing</keyword>
<dbReference type="GO" id="GO:0005737">
    <property type="term" value="C:cytoplasm"/>
    <property type="evidence" value="ECO:0007669"/>
    <property type="project" value="TreeGrafter"/>
</dbReference>
<evidence type="ECO:0000259" key="17">
    <source>
        <dbReference type="PROSITE" id="PS51194"/>
    </source>
</evidence>
<dbReference type="PROSITE" id="PS50142">
    <property type="entry name" value="RNASE_3_2"/>
    <property type="match status" value="2"/>
</dbReference>
<dbReference type="CDD" id="cd00593">
    <property type="entry name" value="RIBOc"/>
    <property type="match status" value="2"/>
</dbReference>
<dbReference type="PROSITE" id="PS50821">
    <property type="entry name" value="PAZ"/>
    <property type="match status" value="1"/>
</dbReference>
<dbReference type="Pfam" id="PF03368">
    <property type="entry name" value="Dicer_dimer"/>
    <property type="match status" value="1"/>
</dbReference>
<dbReference type="InterPro" id="IPR036389">
    <property type="entry name" value="RNase_III_sf"/>
</dbReference>
<dbReference type="GO" id="GO:0070578">
    <property type="term" value="C:RISC-loading complex"/>
    <property type="evidence" value="ECO:0007669"/>
    <property type="project" value="TreeGrafter"/>
</dbReference>
<dbReference type="Pfam" id="PF00270">
    <property type="entry name" value="DEAD"/>
    <property type="match status" value="1"/>
</dbReference>
<feature type="domain" description="PAZ" evidence="15">
    <location>
        <begin position="846"/>
        <end position="983"/>
    </location>
</feature>
<evidence type="ECO:0000259" key="16">
    <source>
        <dbReference type="PROSITE" id="PS51192"/>
    </source>
</evidence>
<evidence type="ECO:0000256" key="1">
    <source>
        <dbReference type="ARBA" id="ARBA00000109"/>
    </source>
</evidence>
<feature type="domain" description="RNase III" evidence="14">
    <location>
        <begin position="1435"/>
        <end position="1628"/>
    </location>
</feature>
<dbReference type="Gene3D" id="2.170.260.10">
    <property type="entry name" value="paz domain"/>
    <property type="match status" value="1"/>
</dbReference>
<dbReference type="SMART" id="SM00949">
    <property type="entry name" value="PAZ"/>
    <property type="match status" value="1"/>
</dbReference>
<dbReference type="InterPro" id="IPR014720">
    <property type="entry name" value="dsRBD_dom"/>
</dbReference>
<dbReference type="InterPro" id="IPR027417">
    <property type="entry name" value="P-loop_NTPase"/>
</dbReference>
<gene>
    <name evidence="19" type="primary">Dvir\GJ20897</name>
    <name evidence="19" type="ORF">Dvir_GJ20897</name>
</gene>
<organism evidence="19 20">
    <name type="scientific">Drosophila virilis</name>
    <name type="common">Fruit fly</name>
    <dbReference type="NCBI Taxonomy" id="7244"/>
    <lineage>
        <taxon>Eukaryota</taxon>
        <taxon>Metazoa</taxon>
        <taxon>Ecdysozoa</taxon>
        <taxon>Arthropoda</taxon>
        <taxon>Hexapoda</taxon>
        <taxon>Insecta</taxon>
        <taxon>Pterygota</taxon>
        <taxon>Neoptera</taxon>
        <taxon>Endopterygota</taxon>
        <taxon>Diptera</taxon>
        <taxon>Brachycera</taxon>
        <taxon>Muscomorpha</taxon>
        <taxon>Ephydroidea</taxon>
        <taxon>Drosophilidae</taxon>
        <taxon>Drosophila</taxon>
    </lineage>
</organism>
<dbReference type="eggNOG" id="KOG0701">
    <property type="taxonomic scope" value="Eukaryota"/>
</dbReference>
<dbReference type="GO" id="GO:0004386">
    <property type="term" value="F:helicase activity"/>
    <property type="evidence" value="ECO:0007669"/>
    <property type="project" value="UniProtKB-KW"/>
</dbReference>
<evidence type="ECO:0000256" key="10">
    <source>
        <dbReference type="ARBA" id="ARBA00023158"/>
    </source>
</evidence>
<dbReference type="InterPro" id="IPR044441">
    <property type="entry name" value="DICER_DSRM"/>
</dbReference>
<feature type="domain" description="Helicase C-terminal" evidence="17">
    <location>
        <begin position="369"/>
        <end position="551"/>
    </location>
</feature>
<dbReference type="InterPro" id="IPR011545">
    <property type="entry name" value="DEAD/DEAH_box_helicase_dom"/>
</dbReference>
<dbReference type="InterPro" id="IPR038248">
    <property type="entry name" value="Dicer_dimer_sf"/>
</dbReference>
<evidence type="ECO:0000259" key="18">
    <source>
        <dbReference type="PROSITE" id="PS51327"/>
    </source>
</evidence>
<reference evidence="19 20" key="1">
    <citation type="journal article" date="2007" name="Nature">
        <title>Evolution of genes and genomes on the Drosophila phylogeny.</title>
        <authorList>
            <consortium name="Drosophila 12 Genomes Consortium"/>
            <person name="Clark A.G."/>
            <person name="Eisen M.B."/>
            <person name="Smith D.R."/>
            <person name="Bergman C.M."/>
            <person name="Oliver B."/>
            <person name="Markow T.A."/>
            <person name="Kaufman T.C."/>
            <person name="Kellis M."/>
            <person name="Gelbart W."/>
            <person name="Iyer V.N."/>
            <person name="Pollard D.A."/>
            <person name="Sackton T.B."/>
            <person name="Larracuente A.M."/>
            <person name="Singh N.D."/>
            <person name="Abad J.P."/>
            <person name="Abt D.N."/>
            <person name="Adryan B."/>
            <person name="Aguade M."/>
            <person name="Akashi H."/>
            <person name="Anderson W.W."/>
            <person name="Aquadro C.F."/>
            <person name="Ardell D.H."/>
            <person name="Arguello R."/>
            <person name="Artieri C.G."/>
            <person name="Barbash D.A."/>
            <person name="Barker D."/>
            <person name="Barsanti P."/>
            <person name="Batterham P."/>
            <person name="Batzoglou S."/>
            <person name="Begun D."/>
            <person name="Bhutkar A."/>
            <person name="Blanco E."/>
            <person name="Bosak S.A."/>
            <person name="Bradley R.K."/>
            <person name="Brand A.D."/>
            <person name="Brent M.R."/>
            <person name="Brooks A.N."/>
            <person name="Brown R.H."/>
            <person name="Butlin R.K."/>
            <person name="Caggese C."/>
            <person name="Calvi B.R."/>
            <person name="Bernardo de Carvalho A."/>
            <person name="Caspi A."/>
            <person name="Castrezana S."/>
            <person name="Celniker S.E."/>
            <person name="Chang J.L."/>
            <person name="Chapple C."/>
            <person name="Chatterji S."/>
            <person name="Chinwalla A."/>
            <person name="Civetta A."/>
            <person name="Clifton S.W."/>
            <person name="Comeron J.M."/>
            <person name="Costello J.C."/>
            <person name="Coyne J.A."/>
            <person name="Daub J."/>
            <person name="David R.G."/>
            <person name="Delcher A.L."/>
            <person name="Delehaunty K."/>
            <person name="Do C.B."/>
            <person name="Ebling H."/>
            <person name="Edwards K."/>
            <person name="Eickbush T."/>
            <person name="Evans J.D."/>
            <person name="Filipski A."/>
            <person name="Findeiss S."/>
            <person name="Freyhult E."/>
            <person name="Fulton L."/>
            <person name="Fulton R."/>
            <person name="Garcia A.C."/>
            <person name="Gardiner A."/>
            <person name="Garfield D.A."/>
            <person name="Garvin B.E."/>
            <person name="Gibson G."/>
            <person name="Gilbert D."/>
            <person name="Gnerre S."/>
            <person name="Godfrey J."/>
            <person name="Good R."/>
            <person name="Gotea V."/>
            <person name="Gravely B."/>
            <person name="Greenberg A.J."/>
            <person name="Griffiths-Jones S."/>
            <person name="Gross S."/>
            <person name="Guigo R."/>
            <person name="Gustafson E.A."/>
            <person name="Haerty W."/>
            <person name="Hahn M.W."/>
            <person name="Halligan D.L."/>
            <person name="Halpern A.L."/>
            <person name="Halter G.M."/>
            <person name="Han M.V."/>
            <person name="Heger A."/>
            <person name="Hillier L."/>
            <person name="Hinrichs A.S."/>
            <person name="Holmes I."/>
            <person name="Hoskins R.A."/>
            <person name="Hubisz M.J."/>
            <person name="Hultmark D."/>
            <person name="Huntley M.A."/>
            <person name="Jaffe D.B."/>
            <person name="Jagadeeshan S."/>
            <person name="Jeck W.R."/>
            <person name="Johnson J."/>
            <person name="Jones C.D."/>
            <person name="Jordan W.C."/>
            <person name="Karpen G.H."/>
            <person name="Kataoka E."/>
            <person name="Keightley P.D."/>
            <person name="Kheradpour P."/>
            <person name="Kirkness E.F."/>
            <person name="Koerich L.B."/>
            <person name="Kristiansen K."/>
            <person name="Kudrna D."/>
            <person name="Kulathinal R.J."/>
            <person name="Kumar S."/>
            <person name="Kwok R."/>
            <person name="Lander E."/>
            <person name="Langley C.H."/>
            <person name="Lapoint R."/>
            <person name="Lazzaro B.P."/>
            <person name="Lee S.J."/>
            <person name="Levesque L."/>
            <person name="Li R."/>
            <person name="Lin C.F."/>
            <person name="Lin M.F."/>
            <person name="Lindblad-Toh K."/>
            <person name="Llopart A."/>
            <person name="Long M."/>
            <person name="Low L."/>
            <person name="Lozovsky E."/>
            <person name="Lu J."/>
            <person name="Luo M."/>
            <person name="Machado C.A."/>
            <person name="Makalowski W."/>
            <person name="Marzo M."/>
            <person name="Matsuda M."/>
            <person name="Matzkin L."/>
            <person name="McAllister B."/>
            <person name="McBride C.S."/>
            <person name="McKernan B."/>
            <person name="McKernan K."/>
            <person name="Mendez-Lago M."/>
            <person name="Minx P."/>
            <person name="Mollenhauer M.U."/>
            <person name="Montooth K."/>
            <person name="Mount S.M."/>
            <person name="Mu X."/>
            <person name="Myers E."/>
            <person name="Negre B."/>
            <person name="Newfeld S."/>
            <person name="Nielsen R."/>
            <person name="Noor M.A."/>
            <person name="O'Grady P."/>
            <person name="Pachter L."/>
            <person name="Papaceit M."/>
            <person name="Parisi M.J."/>
            <person name="Parisi M."/>
            <person name="Parts L."/>
            <person name="Pedersen J.S."/>
            <person name="Pesole G."/>
            <person name="Phillippy A.M."/>
            <person name="Ponting C.P."/>
            <person name="Pop M."/>
            <person name="Porcelli D."/>
            <person name="Powell J.R."/>
            <person name="Prohaska S."/>
            <person name="Pruitt K."/>
            <person name="Puig M."/>
            <person name="Quesneville H."/>
            <person name="Ram K.R."/>
            <person name="Rand D."/>
            <person name="Rasmussen M.D."/>
            <person name="Reed L.K."/>
            <person name="Reenan R."/>
            <person name="Reily A."/>
            <person name="Remington K.A."/>
            <person name="Rieger T.T."/>
            <person name="Ritchie M.G."/>
            <person name="Robin C."/>
            <person name="Rogers Y.H."/>
            <person name="Rohde C."/>
            <person name="Rozas J."/>
            <person name="Rubenfield M.J."/>
            <person name="Ruiz A."/>
            <person name="Russo S."/>
            <person name="Salzberg S.L."/>
            <person name="Sanchez-Gracia A."/>
            <person name="Saranga D.J."/>
            <person name="Sato H."/>
            <person name="Schaeffer S.W."/>
            <person name="Schatz M.C."/>
            <person name="Schlenke T."/>
            <person name="Schwartz R."/>
            <person name="Segarra C."/>
            <person name="Singh R.S."/>
            <person name="Sirot L."/>
            <person name="Sirota M."/>
            <person name="Sisneros N.B."/>
            <person name="Smith C.D."/>
            <person name="Smith T.F."/>
            <person name="Spieth J."/>
            <person name="Stage D.E."/>
            <person name="Stark A."/>
            <person name="Stephan W."/>
            <person name="Strausberg R.L."/>
            <person name="Strempel S."/>
            <person name="Sturgill D."/>
            <person name="Sutton G."/>
            <person name="Sutton G.G."/>
            <person name="Tao W."/>
            <person name="Teichmann S."/>
            <person name="Tobari Y.N."/>
            <person name="Tomimura Y."/>
            <person name="Tsolas J.M."/>
            <person name="Valente V.L."/>
            <person name="Venter E."/>
            <person name="Venter J.C."/>
            <person name="Vicario S."/>
            <person name="Vieira F.G."/>
            <person name="Vilella A.J."/>
            <person name="Villasante A."/>
            <person name="Walenz B."/>
            <person name="Wang J."/>
            <person name="Wasserman M."/>
            <person name="Watts T."/>
            <person name="Wilson D."/>
            <person name="Wilson R.K."/>
            <person name="Wing R.A."/>
            <person name="Wolfner M.F."/>
            <person name="Wong A."/>
            <person name="Wong G.K."/>
            <person name="Wu C.I."/>
            <person name="Wu G."/>
            <person name="Yamamoto D."/>
            <person name="Yang H.P."/>
            <person name="Yang S.P."/>
            <person name="Yorke J.A."/>
            <person name="Yoshida K."/>
            <person name="Zdobnov E."/>
            <person name="Zhang P."/>
            <person name="Zhang Y."/>
            <person name="Zimin A.V."/>
            <person name="Baldwin J."/>
            <person name="Abdouelleil A."/>
            <person name="Abdulkadir J."/>
            <person name="Abebe A."/>
            <person name="Abera B."/>
            <person name="Abreu J."/>
            <person name="Acer S.C."/>
            <person name="Aftuck L."/>
            <person name="Alexander A."/>
            <person name="An P."/>
            <person name="Anderson E."/>
            <person name="Anderson S."/>
            <person name="Arachi H."/>
            <person name="Azer M."/>
            <person name="Bachantsang P."/>
            <person name="Barry A."/>
            <person name="Bayul T."/>
            <person name="Berlin A."/>
            <person name="Bessette D."/>
            <person name="Bloom T."/>
            <person name="Blye J."/>
            <person name="Boguslavskiy L."/>
            <person name="Bonnet C."/>
            <person name="Boukhgalter B."/>
            <person name="Bourzgui I."/>
            <person name="Brown A."/>
            <person name="Cahill P."/>
            <person name="Channer S."/>
            <person name="Cheshatsang Y."/>
            <person name="Chuda L."/>
            <person name="Citroen M."/>
            <person name="Collymore A."/>
            <person name="Cooke P."/>
            <person name="Costello M."/>
            <person name="D'Aco K."/>
            <person name="Daza R."/>
            <person name="De Haan G."/>
            <person name="DeGray S."/>
            <person name="DeMaso C."/>
            <person name="Dhargay N."/>
            <person name="Dooley K."/>
            <person name="Dooley E."/>
            <person name="Doricent M."/>
            <person name="Dorje P."/>
            <person name="Dorjee K."/>
            <person name="Dupes A."/>
            <person name="Elong R."/>
            <person name="Falk J."/>
            <person name="Farina A."/>
            <person name="Faro S."/>
            <person name="Ferguson D."/>
            <person name="Fisher S."/>
            <person name="Foley C.D."/>
            <person name="Franke A."/>
            <person name="Friedrich D."/>
            <person name="Gadbois L."/>
            <person name="Gearin G."/>
            <person name="Gearin C.R."/>
            <person name="Giannoukos G."/>
            <person name="Goode T."/>
            <person name="Graham J."/>
            <person name="Grandbois E."/>
            <person name="Grewal S."/>
            <person name="Gyaltsen K."/>
            <person name="Hafez N."/>
            <person name="Hagos B."/>
            <person name="Hall J."/>
            <person name="Henson C."/>
            <person name="Hollinger A."/>
            <person name="Honan T."/>
            <person name="Huard M.D."/>
            <person name="Hughes L."/>
            <person name="Hurhula B."/>
            <person name="Husby M.E."/>
            <person name="Kamat A."/>
            <person name="Kanga B."/>
            <person name="Kashin S."/>
            <person name="Khazanovich D."/>
            <person name="Kisner P."/>
            <person name="Lance K."/>
            <person name="Lara M."/>
            <person name="Lee W."/>
            <person name="Lennon N."/>
            <person name="Letendre F."/>
            <person name="LeVine R."/>
            <person name="Lipovsky A."/>
            <person name="Liu X."/>
            <person name="Liu J."/>
            <person name="Liu S."/>
            <person name="Lokyitsang T."/>
            <person name="Lokyitsang Y."/>
            <person name="Lubonja R."/>
            <person name="Lui A."/>
            <person name="MacDonald P."/>
            <person name="Magnisalis V."/>
            <person name="Maru K."/>
            <person name="Matthews C."/>
            <person name="McCusker W."/>
            <person name="McDonough S."/>
            <person name="Mehta T."/>
            <person name="Meldrim J."/>
            <person name="Meneus L."/>
            <person name="Mihai O."/>
            <person name="Mihalev A."/>
            <person name="Mihova T."/>
            <person name="Mittelman R."/>
            <person name="Mlenga V."/>
            <person name="Montmayeur A."/>
            <person name="Mulrain L."/>
            <person name="Navidi A."/>
            <person name="Naylor J."/>
            <person name="Negash T."/>
            <person name="Nguyen T."/>
            <person name="Nguyen N."/>
            <person name="Nicol R."/>
            <person name="Norbu C."/>
            <person name="Norbu N."/>
            <person name="Novod N."/>
            <person name="O'Neill B."/>
            <person name="Osman S."/>
            <person name="Markiewicz E."/>
            <person name="Oyono O.L."/>
            <person name="Patti C."/>
            <person name="Phunkhang P."/>
            <person name="Pierre F."/>
            <person name="Priest M."/>
            <person name="Raghuraman S."/>
            <person name="Rege F."/>
            <person name="Reyes R."/>
            <person name="Rise C."/>
            <person name="Rogov P."/>
            <person name="Ross K."/>
            <person name="Ryan E."/>
            <person name="Settipalli S."/>
            <person name="Shea T."/>
            <person name="Sherpa N."/>
            <person name="Shi L."/>
            <person name="Shih D."/>
            <person name="Sparrow T."/>
            <person name="Spaulding J."/>
            <person name="Stalker J."/>
            <person name="Stange-Thomann N."/>
            <person name="Stavropoulos S."/>
            <person name="Stone C."/>
            <person name="Strader C."/>
            <person name="Tesfaye S."/>
            <person name="Thomson T."/>
            <person name="Thoulutsang Y."/>
            <person name="Thoulutsang D."/>
            <person name="Topham K."/>
            <person name="Topping I."/>
            <person name="Tsamla T."/>
            <person name="Vassiliev H."/>
            <person name="Vo A."/>
            <person name="Wangchuk T."/>
            <person name="Wangdi T."/>
            <person name="Weiand M."/>
            <person name="Wilkinson J."/>
            <person name="Wilson A."/>
            <person name="Yadav S."/>
            <person name="Young G."/>
            <person name="Yu Q."/>
            <person name="Zembek L."/>
            <person name="Zhong D."/>
            <person name="Zimmer A."/>
            <person name="Zwirko Z."/>
            <person name="Jaffe D.B."/>
            <person name="Alvarez P."/>
            <person name="Brockman W."/>
            <person name="Butler J."/>
            <person name="Chin C."/>
            <person name="Gnerre S."/>
            <person name="Grabherr M."/>
            <person name="Kleber M."/>
            <person name="Mauceli E."/>
            <person name="MacCallum I."/>
        </authorList>
    </citation>
    <scope>NUCLEOTIDE SEQUENCE [LARGE SCALE GENOMIC DNA]</scope>
    <source>
        <strain evidence="20">Tucson 15010-1051.87</strain>
    </source>
</reference>
<dbReference type="EMBL" id="CH940648">
    <property type="protein sequence ID" value="EDW60364.1"/>
    <property type="molecule type" value="Genomic_DNA"/>
</dbReference>
<feature type="domain" description="RNase III" evidence="14">
    <location>
        <begin position="1176"/>
        <end position="1384"/>
    </location>
</feature>
<evidence type="ECO:0000256" key="7">
    <source>
        <dbReference type="ARBA" id="ARBA00022806"/>
    </source>
</evidence>
<protein>
    <recommendedName>
        <fullName evidence="3">ribonuclease III</fullName>
        <ecNumber evidence="3">3.1.26.3</ecNumber>
    </recommendedName>
</protein>
<dbReference type="GO" id="GO:0004530">
    <property type="term" value="F:deoxyribonuclease I activity"/>
    <property type="evidence" value="ECO:0007669"/>
    <property type="project" value="TreeGrafter"/>
</dbReference>
<dbReference type="SUPFAM" id="SSF52540">
    <property type="entry name" value="P-loop containing nucleoside triphosphate hydrolases"/>
    <property type="match status" value="1"/>
</dbReference>
<dbReference type="PROSITE" id="PS51194">
    <property type="entry name" value="HELICASE_CTER"/>
    <property type="match status" value="1"/>
</dbReference>
<keyword evidence="6 19" id="KW-0378">Hydrolase</keyword>
<evidence type="ECO:0000313" key="19">
    <source>
        <dbReference type="EMBL" id="EDW60364.1"/>
    </source>
</evidence>
<evidence type="ECO:0000256" key="6">
    <source>
        <dbReference type="ARBA" id="ARBA00022801"/>
    </source>
</evidence>
<evidence type="ECO:0000256" key="4">
    <source>
        <dbReference type="ARBA" id="ARBA00022722"/>
    </source>
</evidence>
<feature type="domain" description="DRBM" evidence="13">
    <location>
        <begin position="1697"/>
        <end position="1719"/>
    </location>
</feature>
<dbReference type="GO" id="GO:0035194">
    <property type="term" value="P:regulatory ncRNA-mediated post-transcriptional gene silencing"/>
    <property type="evidence" value="ECO:0007669"/>
    <property type="project" value="UniProtKB-ARBA"/>
</dbReference>
<dbReference type="GO" id="GO:0003723">
    <property type="term" value="F:RNA binding"/>
    <property type="evidence" value="ECO:0007669"/>
    <property type="project" value="UniProtKB-UniRule"/>
</dbReference>
<sequence length="1722" mass="198594">MANDKLEARGYQLRLVEYITRRNGIIYLPTGSGKTYVAILALKRFSHNMDRSIEEGGQRALFICNTVELARQQAVYVKKFSNFKVGFYVGEQGTDNWNRSKWSDEIRDNQVLVGTAQVILDLFLQKHMELKSVSIAIIDECHHGTGSHPYHEFMRLFQMQSETSSLPRVVGLTGVLIKGNEIKQLGKKLKELETTFRGNIVTVSDMKEMENVILHSTKPRECLITYKSVVQRFEVIDNIRCNIESFYRTLDLVDIGHQPVRMSRGMRFQREPNKKNAIKLVLNDFLFQLESYGVYAGSIAIVSVLVEFEIKRRQAETLSMRNMYRAVITLCESIRHALVAKLRDMLDDEEMPDDELNSEEVIMNFSTPKVQSFLHYLKKAFANKEPKDICCLVFVERRYTCKCIYGLLLNFIAATPELRNSLFPQFMVGRNSIFLDFESILERRWQKSAIQQFRDGEANMMICSSVLEEGIDVQACNYVIILDPIKTFNMYVQTKGRARSKDSSFILFSSELEQQKISEQIHQYRKAHAEIGEYLKDRVLERTDPQMDEMNEHFQDEIQPFVNKNGAVLLASSALALLHRYCQQMPSDAFGIVLPWFKLLEPEEVKKFTSDWQRKHIVSITLPLNSTLREAIYSDPMPCVRWAKISAAFKACIKLHALGELNERFLPTTVNERVAEIANFHFDHWKKYGDDVTIKRRDRDPVKTNMKTYATKCPSELNDAMPRVGEVCYAYEIILEAQYERNDYSRHIYDSLQTRRNYALLLRKRLPRLATMPLFSHQGEMHVHVAEQPLELTIEKQQQLEQLQHFHVMIFRDLLRIWQPFFMLDRCGGEHTYLVVPLAATPAVGIDWPLVEQFQSLPKAQPFSLAQRKQMPPPKPEDYEGKVVTQWYANYDDKRMLVTKVHTDLTPMSMMEEKQQDKSYYQFTMAKYSNYIGDVVHKQHFLIEVRELTDQLNFYVKQRTKSSAQSKARAKVMLIPELCFNFAFPGDLWVKLIFLPSILRRIYYMLHAETLRVRINKYLGLDILPQNGVNYRPRPLEIDCSLRRNVDHQGNPVHADEYEEPRPVLEPLPTKGIEMAMEKLEITDLEVPWQKYMEPLDIARNIMSTYPVELSYFYNFTSGQLLNLDKLEHEDKELWTQTQFKMREGNIYSCQKSDHKLPALLPASGDNGRRVEQVQLSVLQRSISNEHITPAEQGEFLAAITYAGSVDVFDMERFELLGDCFLKLSATLYLANKYPDWNEGILTQVKSTLVSNRNLLYCLSETDIPTRICSTLFTPKYTWLPPSLGLPQNVLALWKEKPELAALVGPHNIRNLCISEEEVFGNGKCGEHVYRSFVDGCQANQYTHHAGMDFSSEINFCVGLVQMPDKLIADTLEALLGVVVKNYGLQHGFRMLEYFGICKSDIGKPLTQLLDLQLGSARMRTNISQREVDGFLINHQHLEQNLGYTFRDRAYLLQALTHPSNPTNRLTGCYQELEFIGDAILDFLISAYIFEHKTRMTPGQLTDLRSALVNNTTLACICVRHRFHFFILAENALLTESIQSFVQFQESQNHRVTNHVRILMEESDVQPEPLDSDDELELAEAAQQQKLAINGADAPHVGEFNISHNVDVPKALGDVLEALIAAVYLDCRDLTTTWQVVYRLFEPELLEFSRNVPLNPIRQLFEHKLAKPTFSPPIMDNNQVMVTCQFICMDKTIKVYGFGNNGKQAKLSAAKHALQKLAKCEA</sequence>
<comment type="similarity">
    <text evidence="11 12">Belongs to the helicase family. Dicer subfamily.</text>
</comment>
<dbReference type="Pfam" id="PF00636">
    <property type="entry name" value="Ribonuclease_3"/>
    <property type="match status" value="2"/>
</dbReference>
<evidence type="ECO:0000259" key="13">
    <source>
        <dbReference type="PROSITE" id="PS50137"/>
    </source>
</evidence>
<name>B4LIJ4_DROVI</name>
<keyword evidence="20" id="KW-1185">Reference proteome</keyword>
<dbReference type="OrthoDB" id="416741at2759"/>
<dbReference type="OMA" id="YHVNRMC"/>
<dbReference type="CDD" id="cd15903">
    <property type="entry name" value="Dicer_PBD"/>
    <property type="match status" value="1"/>
</dbReference>
<dbReference type="Pfam" id="PF00271">
    <property type="entry name" value="Helicase_C"/>
    <property type="match status" value="1"/>
</dbReference>
<dbReference type="InterPro" id="IPR048512">
    <property type="entry name" value="Dicer_platform"/>
</dbReference>
<dbReference type="InterPro" id="IPR003100">
    <property type="entry name" value="PAZ_dom"/>
</dbReference>
<dbReference type="GO" id="GO:0005634">
    <property type="term" value="C:nucleus"/>
    <property type="evidence" value="ECO:0007669"/>
    <property type="project" value="TreeGrafter"/>
</dbReference>
<dbReference type="SUPFAM" id="SSF69065">
    <property type="entry name" value="RNase III domain-like"/>
    <property type="match status" value="2"/>
</dbReference>
<dbReference type="InterPro" id="IPR014001">
    <property type="entry name" value="Helicase_ATP-bd"/>
</dbReference>
<dbReference type="PROSITE" id="PS51192">
    <property type="entry name" value="HELICASE_ATP_BIND_1"/>
    <property type="match status" value="1"/>
</dbReference>
<dbReference type="Pfam" id="PF20931">
    <property type="entry name" value="Dicer_platform"/>
    <property type="match status" value="1"/>
</dbReference>
<accession>B4LIJ4</accession>
<dbReference type="PhylomeDB" id="B4LIJ4"/>
<dbReference type="GO" id="GO:0006309">
    <property type="term" value="P:apoptotic DNA fragmentation"/>
    <property type="evidence" value="ECO:0007669"/>
    <property type="project" value="TreeGrafter"/>
</dbReference>